<accession>A0ABQ3ACI7</accession>
<gene>
    <name evidence="1" type="ORF">GCM10010326_40860</name>
</gene>
<evidence type="ECO:0000313" key="1">
    <source>
        <dbReference type="EMBL" id="GGY42491.1"/>
    </source>
</evidence>
<evidence type="ECO:0000313" key="2">
    <source>
        <dbReference type="Proteomes" id="UP000600946"/>
    </source>
</evidence>
<keyword evidence="2" id="KW-1185">Reference proteome</keyword>
<dbReference type="Pfam" id="PF06224">
    <property type="entry name" value="AlkZ-like"/>
    <property type="match status" value="1"/>
</dbReference>
<dbReference type="PANTHER" id="PTHR38479">
    <property type="entry name" value="LMO0824 PROTEIN"/>
    <property type="match status" value="1"/>
</dbReference>
<comment type="caution">
    <text evidence="1">The sequence shown here is derived from an EMBL/GenBank/DDBJ whole genome shotgun (WGS) entry which is preliminary data.</text>
</comment>
<dbReference type="Proteomes" id="UP000600946">
    <property type="component" value="Unassembled WGS sequence"/>
</dbReference>
<proteinExistence type="predicted"/>
<dbReference type="EMBL" id="BMUU01000006">
    <property type="protein sequence ID" value="GGY42491.1"/>
    <property type="molecule type" value="Genomic_DNA"/>
</dbReference>
<dbReference type="InterPro" id="IPR009351">
    <property type="entry name" value="AlkZ-like"/>
</dbReference>
<evidence type="ECO:0008006" key="3">
    <source>
        <dbReference type="Google" id="ProtNLM"/>
    </source>
</evidence>
<name>A0ABQ3ACI7_9ACTN</name>
<reference evidence="2" key="1">
    <citation type="journal article" date="2019" name="Int. J. Syst. Evol. Microbiol.">
        <title>The Global Catalogue of Microorganisms (GCM) 10K type strain sequencing project: providing services to taxonomists for standard genome sequencing and annotation.</title>
        <authorList>
            <consortium name="The Broad Institute Genomics Platform"/>
            <consortium name="The Broad Institute Genome Sequencing Center for Infectious Disease"/>
            <person name="Wu L."/>
            <person name="Ma J."/>
        </authorList>
    </citation>
    <scope>NUCLEOTIDE SEQUENCE [LARGE SCALE GENOMIC DNA]</scope>
    <source>
        <strain evidence="2">JCM 4594</strain>
    </source>
</reference>
<dbReference type="PANTHER" id="PTHR38479:SF2">
    <property type="entry name" value="WINGED HELIX DNA-BINDING DOMAIN-CONTAINING PROTEIN"/>
    <property type="match status" value="1"/>
</dbReference>
<organism evidence="1 2">
    <name type="scientific">Streptomyces xanthochromogenes</name>
    <dbReference type="NCBI Taxonomy" id="67384"/>
    <lineage>
        <taxon>Bacteria</taxon>
        <taxon>Bacillati</taxon>
        <taxon>Actinomycetota</taxon>
        <taxon>Actinomycetes</taxon>
        <taxon>Kitasatosporales</taxon>
        <taxon>Streptomycetaceae</taxon>
        <taxon>Streptomyces</taxon>
    </lineage>
</organism>
<sequence length="397" mass="43616">MERYGTGGTGCGRIRAMKVTERALNRATLSRQLLLERAQLTVPDGLRQLVALQAQHPASPYIALWNRLAGFDPAELDEAFARRGVVKATLMRITLHAVLAEDYPVFRAAMQPTLYASRLGYRFAAAGLTPADAEELVPELLAFADRPRTMAEMRAWVEERLGAERGDGGWWGLRAYAPLQHAPTAPPWSFGHRPSFVAADPAPAVAGREPDMQALRALILRYLSGFGPASVADAAQFLMMRRSTVRHVMTAPDGDVEQLQGPDGLALYDLPDAPRPCADTPAPPRLMAMWDSVLLAHADRDRMIPPAYRPSVIRTNGDVLPTLLVDGYVAGVWRPTPEGVEVTAFHPLTRAVWDGLAEEAEALAGLLDGREMAPYSRYHHWWAKLPAAETRLLPTAR</sequence>
<protein>
    <recommendedName>
        <fullName evidence="3">Winged helix DNA-binding domain-containing protein</fullName>
    </recommendedName>
</protein>